<accession>A0A2H5FMS2</accession>
<dbReference type="AlphaFoldDB" id="A0A2H5FMS2"/>
<keyword evidence="3" id="KW-1185">Reference proteome</keyword>
<reference evidence="2 3" key="1">
    <citation type="submission" date="2017-12" db="EMBL/GenBank/DDBJ databases">
        <title>Legionella sainthelensi LA01-117, whole genome sequence of a clinical isolate from New Zealand.</title>
        <authorList>
            <person name="Cree S.L."/>
            <person name="Slow S."/>
            <person name="Kennedy M.A."/>
            <person name="Murdoch D.R."/>
            <person name="Biggs P.J."/>
            <person name="Anderson T."/>
        </authorList>
    </citation>
    <scope>NUCLEOTIDE SEQUENCE [LARGE SCALE GENOMIC DNA]</scope>
    <source>
        <strain evidence="2 3">LA01-117</strain>
    </source>
</reference>
<evidence type="ECO:0000313" key="3">
    <source>
        <dbReference type="Proteomes" id="UP000234343"/>
    </source>
</evidence>
<dbReference type="GeneID" id="40926051"/>
<name>A0A2H5FMS2_9GAMM</name>
<protein>
    <submittedName>
        <fullName evidence="2">Uncharacterized protein</fullName>
    </submittedName>
</protein>
<dbReference type="KEGG" id="lsh:CAB17_12980"/>
<evidence type="ECO:0000256" key="1">
    <source>
        <dbReference type="SAM" id="Phobius"/>
    </source>
</evidence>
<proteinExistence type="predicted"/>
<dbReference type="EMBL" id="CP025491">
    <property type="protein sequence ID" value="AUH72849.1"/>
    <property type="molecule type" value="Genomic_DNA"/>
</dbReference>
<feature type="transmembrane region" description="Helical" evidence="1">
    <location>
        <begin position="164"/>
        <end position="184"/>
    </location>
</feature>
<keyword evidence="1" id="KW-0812">Transmembrane</keyword>
<dbReference type="RefSeq" id="WP_012979147.1">
    <property type="nucleotide sequence ID" value="NZ_CP025491.2"/>
</dbReference>
<keyword evidence="1" id="KW-0472">Membrane</keyword>
<evidence type="ECO:0000313" key="2">
    <source>
        <dbReference type="EMBL" id="AUH72849.1"/>
    </source>
</evidence>
<organism evidence="2 3">
    <name type="scientific">Legionella sainthelensi</name>
    <dbReference type="NCBI Taxonomy" id="28087"/>
    <lineage>
        <taxon>Bacteria</taxon>
        <taxon>Pseudomonadati</taxon>
        <taxon>Pseudomonadota</taxon>
        <taxon>Gammaproteobacteria</taxon>
        <taxon>Legionellales</taxon>
        <taxon>Legionellaceae</taxon>
        <taxon>Legionella</taxon>
    </lineage>
</organism>
<keyword evidence="1" id="KW-1133">Transmembrane helix</keyword>
<dbReference type="CDD" id="cd00350">
    <property type="entry name" value="rubredoxin_like"/>
    <property type="match status" value="1"/>
</dbReference>
<sequence>MECSACGYVRKVTDSLPEWQCPQCGIAYVKSECGLFWMSYFPTVKEIPESVNTAYIIINGEELYYFNRNNKFHPFSEGISINEPERIAVVSILAELKSVISINNKQQLLTKSLTKDQINIFRQILQRHIEIFTENLSKDQEVDNESEIDDKQSNLENNFLNRNLTAILFLLNTFFIVSWIVYLANNHSNSSINYKSQNVDSKIDTKISTTTSFRENKINLTNINLNKILNYSEAMSIFASDCKIYVQIYHKANENCQKAIKLGKEILPEFEKLDNEIKNKDLNELNYTDKQSINTIYYNLNKAANDINTTKLLLE</sequence>
<dbReference type="Proteomes" id="UP000234343">
    <property type="component" value="Chromosome"/>
</dbReference>
<gene>
    <name evidence="2" type="ORF">CAB17_12980</name>
</gene>